<accession>A0ABY8NAN1</accession>
<evidence type="ECO:0000259" key="3">
    <source>
        <dbReference type="Pfam" id="PF02129"/>
    </source>
</evidence>
<gene>
    <name evidence="4" type="ORF">PVT68_10180</name>
</gene>
<dbReference type="PROSITE" id="PS00708">
    <property type="entry name" value="PRO_ENDOPEP_SER"/>
    <property type="match status" value="1"/>
</dbReference>
<dbReference type="RefSeq" id="WP_280317704.1">
    <property type="nucleotide sequence ID" value="NZ_CP118605.1"/>
</dbReference>
<feature type="signal peptide" evidence="2">
    <location>
        <begin position="1"/>
        <end position="28"/>
    </location>
</feature>
<sequence length="475" mass="51195">MKKQNWIANLKLLFGGMLLSLCSLVAHAAEIAGDWSGTLVVNPAVKLPLVIHLQDKESLWQGSLDSPAQGAFAIPMSRVQVDGKNLAFEIASLNASYRGTFDPQSGKIRGAFTQGQPFELEFSRAVESSGPVRPQTPVAPFPYVVEEVQLSHPAAGIRLAGTLTRPAGHIKAAAILITGSGPQDRDETIAGHKPFAVIADHLSRAGFAVLRLDDRGVGKSTGTFATATSEDFAGDISAAVDYLQGRKDIPSRAIGLIGHSEGGMIAPMVASQRKDLAFVIMMAAPGVDIVDLYIEQRANIFRSLGVQQQSLEKIRGLDRSVFEQINQLPAGESLTAETLDMLREISRATGVVNAGDIDGQVAALAETYASPWFRYFLQFDPQPYIRALKIPVLAFNGSLDIQVSAPQNLAGIRTALQQSQHRDFEVVELKGLNHLLQSAETGAVSEYGLIQETISPRALNLMSSWLDKRFSPSES</sequence>
<evidence type="ECO:0000313" key="5">
    <source>
        <dbReference type="Proteomes" id="UP001236500"/>
    </source>
</evidence>
<keyword evidence="2" id="KW-0732">Signal</keyword>
<evidence type="ECO:0000256" key="2">
    <source>
        <dbReference type="SAM" id="SignalP"/>
    </source>
</evidence>
<name>A0ABY8NAN1_9GAMM</name>
<reference evidence="4 5" key="1">
    <citation type="submission" date="2023-02" db="EMBL/GenBank/DDBJ databases">
        <title>Description and genomic characterization of Microbulbifer bruguierae sp. nov., isolated from the sediment of mangrove plant Bruguiera sexangula.</title>
        <authorList>
            <person name="Long M."/>
        </authorList>
    </citation>
    <scope>NUCLEOTIDE SEQUENCE [LARGE SCALE GENOMIC DNA]</scope>
    <source>
        <strain evidence="4 5">H12</strain>
    </source>
</reference>
<proteinExistence type="predicted"/>
<evidence type="ECO:0000256" key="1">
    <source>
        <dbReference type="ARBA" id="ARBA00022801"/>
    </source>
</evidence>
<dbReference type="PANTHER" id="PTHR43265:SF1">
    <property type="entry name" value="ESTERASE ESTD"/>
    <property type="match status" value="1"/>
</dbReference>
<feature type="domain" description="Xaa-Pro dipeptidyl-peptidase-like" evidence="3">
    <location>
        <begin position="156"/>
        <end position="402"/>
    </location>
</feature>
<organism evidence="4 5">
    <name type="scientific">Microbulbifer bruguierae</name>
    <dbReference type="NCBI Taxonomy" id="3029061"/>
    <lineage>
        <taxon>Bacteria</taxon>
        <taxon>Pseudomonadati</taxon>
        <taxon>Pseudomonadota</taxon>
        <taxon>Gammaproteobacteria</taxon>
        <taxon>Cellvibrionales</taxon>
        <taxon>Microbulbiferaceae</taxon>
        <taxon>Microbulbifer</taxon>
    </lineage>
</organism>
<dbReference type="InterPro" id="IPR053145">
    <property type="entry name" value="AB_hydrolase_Est10"/>
</dbReference>
<keyword evidence="5" id="KW-1185">Reference proteome</keyword>
<dbReference type="Gene3D" id="3.40.50.1820">
    <property type="entry name" value="alpha/beta hydrolase"/>
    <property type="match status" value="1"/>
</dbReference>
<dbReference type="EMBL" id="CP118605">
    <property type="protein sequence ID" value="WGL15142.1"/>
    <property type="molecule type" value="Genomic_DNA"/>
</dbReference>
<dbReference type="InterPro" id="IPR000383">
    <property type="entry name" value="Xaa-Pro-like_dom"/>
</dbReference>
<evidence type="ECO:0000313" key="4">
    <source>
        <dbReference type="EMBL" id="WGL15142.1"/>
    </source>
</evidence>
<feature type="chain" id="PRO_5046448271" evidence="2">
    <location>
        <begin position="29"/>
        <end position="475"/>
    </location>
</feature>
<dbReference type="Proteomes" id="UP001236500">
    <property type="component" value="Chromosome"/>
</dbReference>
<dbReference type="Pfam" id="PF02129">
    <property type="entry name" value="Peptidase_S15"/>
    <property type="match status" value="1"/>
</dbReference>
<dbReference type="GO" id="GO:0016787">
    <property type="term" value="F:hydrolase activity"/>
    <property type="evidence" value="ECO:0007669"/>
    <property type="project" value="UniProtKB-KW"/>
</dbReference>
<dbReference type="SUPFAM" id="SSF53474">
    <property type="entry name" value="alpha/beta-Hydrolases"/>
    <property type="match status" value="1"/>
</dbReference>
<dbReference type="InterPro" id="IPR029058">
    <property type="entry name" value="AB_hydrolase_fold"/>
</dbReference>
<protein>
    <submittedName>
        <fullName evidence="4">Alpha/beta fold hydrolase</fullName>
    </submittedName>
</protein>
<keyword evidence="1 4" id="KW-0378">Hydrolase</keyword>
<dbReference type="PANTHER" id="PTHR43265">
    <property type="entry name" value="ESTERASE ESTD"/>
    <property type="match status" value="1"/>
</dbReference>
<dbReference type="InterPro" id="IPR002471">
    <property type="entry name" value="Pept_S9_AS"/>
</dbReference>